<dbReference type="SUPFAM" id="SSF53623">
    <property type="entry name" value="MurD-like peptide ligases, catalytic domain"/>
    <property type="match status" value="1"/>
</dbReference>
<dbReference type="Pfam" id="PF02875">
    <property type="entry name" value="Mur_ligase_C"/>
    <property type="match status" value="1"/>
</dbReference>
<accession>A0A0H5BIA3</accession>
<sequence length="603" mass="70664">MIHSDKIDRNCFYNTIIHSKIKFKEIITKRKNIVKINLINSVDYYSFYRIGNTDSIKKNNNTSIELFHLNRITFPCKNFYIQDLSSSISIFLNKSINYFDNGNELSSMLSKNNKSFYNAIHGVDYFDSKYSRFNVPLFIILIVGTSGKTTVSFILSKVFTKNSIIFASFNNNSYNAQKNLILPRLKYRTSSNGFFNHLGNNKKKYKITMSVPDYQRLLEITKFLLNNGVKLFIFEHHIKNAHSNSFLKSINIILLTSIKKISNGYSEIKQSSIIKMIIDVMHNTSKKYYRINRLVIYNNDEYYLKSFEYFFNKFFYLKYSIYNRTCHLFLKKIVYSVWGTQIVFTYGNNNYFLDLKLIGKHNLYNALAAIGICLSTNIKIHNILEAIEGVENIPDRLEKIDYGQNFNILLDYTNTPESIELLIKSIYQSCYTKILLLCGGRGEHKELKNRMVGKNVIISSKKIFITTGNPRWFTPSLILREMIKGLPKALTLLHSGSSYDWLINQRKIPIWFEYWLYKYQSNLNCFIIKERGLAIRTCLAMANKDDVVLLIGKGKNDYIELTDIKGNIKKYLFNDYKECISSLRKISYLYEFSLKTKNIPWRI</sequence>
<evidence type="ECO:0000313" key="3">
    <source>
        <dbReference type="EMBL" id="BAS01886.1"/>
    </source>
</evidence>
<dbReference type="GO" id="GO:0016881">
    <property type="term" value="F:acid-amino acid ligase activity"/>
    <property type="evidence" value="ECO:0007669"/>
    <property type="project" value="InterPro"/>
</dbReference>
<dbReference type="Gene3D" id="3.90.190.20">
    <property type="entry name" value="Mur ligase, C-terminal domain"/>
    <property type="match status" value="1"/>
</dbReference>
<dbReference type="Pfam" id="PF08245">
    <property type="entry name" value="Mur_ligase_M"/>
    <property type="match status" value="1"/>
</dbReference>
<protein>
    <submittedName>
        <fullName evidence="3">UDP-N-acetylmuramoylalanyl-D-glutamate-2-6-diaminopimelate ligase</fullName>
    </submittedName>
</protein>
<keyword evidence="3" id="KW-0542">Nucleomorph</keyword>
<name>A0A0H5BIA3_9EUKA</name>
<evidence type="ECO:0000259" key="1">
    <source>
        <dbReference type="Pfam" id="PF02875"/>
    </source>
</evidence>
<dbReference type="InterPro" id="IPR004101">
    <property type="entry name" value="Mur_ligase_C"/>
</dbReference>
<dbReference type="InterPro" id="IPR036615">
    <property type="entry name" value="Mur_ligase_C_dom_sf"/>
</dbReference>
<proteinExistence type="predicted"/>
<geneLocation type="nucleomorph" evidence="3"/>
<gene>
    <name evidence="3" type="primary">murL</name>
</gene>
<keyword evidence="3" id="KW-0436">Ligase</keyword>
<dbReference type="PANTHER" id="PTHR23135:SF4">
    <property type="entry name" value="UDP-N-ACETYLMURAMOYL-L-ALANYL-D-GLUTAMATE--2,6-DIAMINOPIMELATE LIGASE MURE HOMOLOG, CHLOROPLASTIC"/>
    <property type="match status" value="1"/>
</dbReference>
<reference evidence="3" key="1">
    <citation type="journal article" date="2015" name="Genome Biol. Evol.">
        <title>Nucleomorph Genome Sequences of Two Chlorarachniophytes, Amorphochlora amoebiformis and Lotharella vacuolata.</title>
        <authorList>
            <person name="Suzuki S."/>
            <person name="Shirato S."/>
            <person name="Hirakawa Y."/>
            <person name="Ishida K."/>
        </authorList>
    </citation>
    <scope>NUCLEOTIDE SEQUENCE</scope>
    <source>
        <strain evidence="3">CCMP2058</strain>
    </source>
</reference>
<feature type="domain" description="Mur ligase C-terminal" evidence="1">
    <location>
        <begin position="396"/>
        <end position="554"/>
    </location>
</feature>
<dbReference type="PANTHER" id="PTHR23135">
    <property type="entry name" value="MUR LIGASE FAMILY MEMBER"/>
    <property type="match status" value="1"/>
</dbReference>
<dbReference type="InterPro" id="IPR036565">
    <property type="entry name" value="Mur-like_cat_sf"/>
</dbReference>
<organism evidence="3">
    <name type="scientific">Amorphochlora amoebiformis</name>
    <dbReference type="NCBI Taxonomy" id="1561963"/>
    <lineage>
        <taxon>Eukaryota</taxon>
        <taxon>Sar</taxon>
        <taxon>Rhizaria</taxon>
        <taxon>Cercozoa</taxon>
        <taxon>Chlorarachniophyceae</taxon>
        <taxon>Amorphochlora</taxon>
    </lineage>
</organism>
<dbReference type="EMBL" id="AB996603">
    <property type="protein sequence ID" value="BAS01886.1"/>
    <property type="molecule type" value="Genomic_DNA"/>
</dbReference>
<dbReference type="GO" id="GO:0005524">
    <property type="term" value="F:ATP binding"/>
    <property type="evidence" value="ECO:0007669"/>
    <property type="project" value="InterPro"/>
</dbReference>
<evidence type="ECO:0000259" key="2">
    <source>
        <dbReference type="Pfam" id="PF08245"/>
    </source>
</evidence>
<dbReference type="SUPFAM" id="SSF53244">
    <property type="entry name" value="MurD-like peptide ligases, peptide-binding domain"/>
    <property type="match status" value="1"/>
</dbReference>
<dbReference type="Gene3D" id="3.40.1190.10">
    <property type="entry name" value="Mur-like, catalytic domain"/>
    <property type="match status" value="1"/>
</dbReference>
<dbReference type="AlphaFoldDB" id="A0A0H5BIA3"/>
<dbReference type="InterPro" id="IPR013221">
    <property type="entry name" value="Mur_ligase_cen"/>
</dbReference>
<feature type="domain" description="Mur ligase central" evidence="2">
    <location>
        <begin position="143"/>
        <end position="372"/>
    </location>
</feature>